<keyword evidence="6" id="KW-0408">Iron</keyword>
<keyword evidence="2" id="KW-0349">Heme</keyword>
<dbReference type="NCBIfam" id="TIGR02970">
    <property type="entry name" value="succ_dehyd_cytB"/>
    <property type="match status" value="1"/>
</dbReference>
<reference evidence="9 10" key="1">
    <citation type="journal article" date="2016" name="Genome Biol. Evol.">
        <title>Divergent and convergent evolution of fungal pathogenicity.</title>
        <authorList>
            <person name="Shang Y."/>
            <person name="Xiao G."/>
            <person name="Zheng P."/>
            <person name="Cen K."/>
            <person name="Zhan S."/>
            <person name="Wang C."/>
        </authorList>
    </citation>
    <scope>NUCLEOTIDE SEQUENCE [LARGE SCALE GENOMIC DNA]</scope>
    <source>
        <strain evidence="9 10">ARSEF 7405</strain>
    </source>
</reference>
<keyword evidence="10" id="KW-1185">Reference proteome</keyword>
<organism evidence="9 10">
    <name type="scientific">Ascosphaera apis ARSEF 7405</name>
    <dbReference type="NCBI Taxonomy" id="392613"/>
    <lineage>
        <taxon>Eukaryota</taxon>
        <taxon>Fungi</taxon>
        <taxon>Dikarya</taxon>
        <taxon>Ascomycota</taxon>
        <taxon>Pezizomycotina</taxon>
        <taxon>Eurotiomycetes</taxon>
        <taxon>Eurotiomycetidae</taxon>
        <taxon>Onygenales</taxon>
        <taxon>Ascosphaeraceae</taxon>
        <taxon>Ascosphaera</taxon>
    </lineage>
</organism>
<proteinExistence type="predicted"/>
<dbReference type="PROSITE" id="PS01000">
    <property type="entry name" value="SDH_CYT_1"/>
    <property type="match status" value="1"/>
</dbReference>
<evidence type="ECO:0000256" key="5">
    <source>
        <dbReference type="ARBA" id="ARBA00022989"/>
    </source>
</evidence>
<comment type="caution">
    <text evidence="9">The sequence shown here is derived from an EMBL/GenBank/DDBJ whole genome shotgun (WGS) entry which is preliminary data.</text>
</comment>
<evidence type="ECO:0000313" key="10">
    <source>
        <dbReference type="Proteomes" id="UP000242877"/>
    </source>
</evidence>
<evidence type="ECO:0000256" key="4">
    <source>
        <dbReference type="ARBA" id="ARBA00022723"/>
    </source>
</evidence>
<dbReference type="VEuPathDB" id="FungiDB:AAP_00417"/>
<dbReference type="GO" id="GO:0009055">
    <property type="term" value="F:electron transfer activity"/>
    <property type="evidence" value="ECO:0007669"/>
    <property type="project" value="InterPro"/>
</dbReference>
<evidence type="ECO:0000256" key="2">
    <source>
        <dbReference type="ARBA" id="ARBA00022617"/>
    </source>
</evidence>
<feature type="transmembrane region" description="Helical" evidence="8">
    <location>
        <begin position="94"/>
        <end position="116"/>
    </location>
</feature>
<dbReference type="GO" id="GO:0006121">
    <property type="term" value="P:mitochondrial electron transport, succinate to ubiquinone"/>
    <property type="evidence" value="ECO:0007669"/>
    <property type="project" value="TreeGrafter"/>
</dbReference>
<dbReference type="EMBL" id="AZGZ01000001">
    <property type="protein sequence ID" value="KZZ98156.1"/>
    <property type="molecule type" value="Genomic_DNA"/>
</dbReference>
<dbReference type="OrthoDB" id="588261at2759"/>
<dbReference type="Proteomes" id="UP000242877">
    <property type="component" value="Unassembled WGS sequence"/>
</dbReference>
<dbReference type="SUPFAM" id="SSF81343">
    <property type="entry name" value="Fumarate reductase respiratory complex transmembrane subunits"/>
    <property type="match status" value="1"/>
</dbReference>
<evidence type="ECO:0000313" key="9">
    <source>
        <dbReference type="EMBL" id="KZZ98156.1"/>
    </source>
</evidence>
<evidence type="ECO:0000256" key="1">
    <source>
        <dbReference type="ARBA" id="ARBA00004141"/>
    </source>
</evidence>
<evidence type="ECO:0000256" key="3">
    <source>
        <dbReference type="ARBA" id="ARBA00022692"/>
    </source>
</evidence>
<dbReference type="CDD" id="cd03499">
    <property type="entry name" value="SQR_TypeC_SdhC"/>
    <property type="match status" value="1"/>
</dbReference>
<feature type="transmembrane region" description="Helical" evidence="8">
    <location>
        <begin position="168"/>
        <end position="188"/>
    </location>
</feature>
<dbReference type="GO" id="GO:0046872">
    <property type="term" value="F:metal ion binding"/>
    <property type="evidence" value="ECO:0007669"/>
    <property type="project" value="UniProtKB-KW"/>
</dbReference>
<keyword evidence="3 8" id="KW-0812">Transmembrane</keyword>
<dbReference type="InterPro" id="IPR000701">
    <property type="entry name" value="SuccDH_FuR_B_TM-su"/>
</dbReference>
<accession>A0A168DVH8</accession>
<name>A0A168DVH8_9EURO</name>
<sequence length="189" mass="20393">MFSNRLMQQSLRGFAAAPKNPSLLRTSVFRAAVGNVPQIRSAATAATDSKAIPGQESAILAKQRLARPISPHLTIYRPQISWIGSGLHRITGSLMAGGLYIFATAYLVSPLLGWHLDSTSLAAAFGSLPIAVKASVKFFTSLMFSYHAASGTRHLWWDMCKGLTNKKIIRSGWAAIGFAVAAASYMTFF</sequence>
<dbReference type="InterPro" id="IPR014314">
    <property type="entry name" value="Succ_DH_cytb556"/>
</dbReference>
<evidence type="ECO:0000256" key="7">
    <source>
        <dbReference type="ARBA" id="ARBA00023136"/>
    </source>
</evidence>
<keyword evidence="7 8" id="KW-0472">Membrane</keyword>
<dbReference type="Pfam" id="PF01127">
    <property type="entry name" value="Sdh_cyt"/>
    <property type="match status" value="1"/>
</dbReference>
<keyword evidence="4" id="KW-0479">Metal-binding</keyword>
<gene>
    <name evidence="9" type="ORF">AAP_00417</name>
</gene>
<comment type="subcellular location">
    <subcellularLocation>
        <location evidence="1">Membrane</location>
        <topology evidence="1">Multi-pass membrane protein</topology>
    </subcellularLocation>
</comment>
<evidence type="ECO:0000256" key="8">
    <source>
        <dbReference type="SAM" id="Phobius"/>
    </source>
</evidence>
<dbReference type="PANTHER" id="PTHR10978">
    <property type="entry name" value="SUCCINATE DEHYDROGENASE CYTOCHROME B560 SUBUNIT"/>
    <property type="match status" value="1"/>
</dbReference>
<dbReference type="GO" id="GO:0006099">
    <property type="term" value="P:tricarboxylic acid cycle"/>
    <property type="evidence" value="ECO:0007669"/>
    <property type="project" value="InterPro"/>
</dbReference>
<dbReference type="PANTHER" id="PTHR10978:SF5">
    <property type="entry name" value="SUCCINATE DEHYDROGENASE CYTOCHROME B560 SUBUNIT, MITOCHONDRIAL"/>
    <property type="match status" value="1"/>
</dbReference>
<dbReference type="GO" id="GO:0005739">
    <property type="term" value="C:mitochondrion"/>
    <property type="evidence" value="ECO:0007669"/>
    <property type="project" value="GOC"/>
</dbReference>
<dbReference type="AlphaFoldDB" id="A0A168DVH8"/>
<dbReference type="Gene3D" id="1.20.1300.10">
    <property type="entry name" value="Fumarate reductase/succinate dehydrogenase, transmembrane subunit"/>
    <property type="match status" value="1"/>
</dbReference>
<dbReference type="InterPro" id="IPR034804">
    <property type="entry name" value="SQR/QFR_C/D"/>
</dbReference>
<protein>
    <submittedName>
        <fullName evidence="9">Succinate dehydrogenase cytochrome b560 subunit</fullName>
    </submittedName>
</protein>
<dbReference type="GO" id="GO:0016020">
    <property type="term" value="C:membrane"/>
    <property type="evidence" value="ECO:0007669"/>
    <property type="project" value="UniProtKB-SubCell"/>
</dbReference>
<feature type="transmembrane region" description="Helical" evidence="8">
    <location>
        <begin position="122"/>
        <end position="147"/>
    </location>
</feature>
<dbReference type="InterPro" id="IPR018495">
    <property type="entry name" value="Succ_DH_cyt_bsu_CS"/>
</dbReference>
<keyword evidence="5 8" id="KW-1133">Transmembrane helix</keyword>
<evidence type="ECO:0000256" key="6">
    <source>
        <dbReference type="ARBA" id="ARBA00023004"/>
    </source>
</evidence>